<dbReference type="OrthoDB" id="9813569at2"/>
<evidence type="ECO:0000256" key="1">
    <source>
        <dbReference type="ARBA" id="ARBA00010688"/>
    </source>
</evidence>
<proteinExistence type="inferred from homology"/>
<dbReference type="EMBL" id="LT859958">
    <property type="protein sequence ID" value="SMX55331.1"/>
    <property type="molecule type" value="Genomic_DNA"/>
</dbReference>
<dbReference type="PANTHER" id="PTHR43085:SF1">
    <property type="entry name" value="PSEUDOURIDINE KINASE-RELATED"/>
    <property type="match status" value="1"/>
</dbReference>
<dbReference type="InterPro" id="IPR011611">
    <property type="entry name" value="PfkB_dom"/>
</dbReference>
<dbReference type="GO" id="GO:0005737">
    <property type="term" value="C:cytoplasm"/>
    <property type="evidence" value="ECO:0007669"/>
    <property type="project" value="UniProtKB-ARBA"/>
</dbReference>
<gene>
    <name evidence="7" type="ORF">CFX1CAM_2266</name>
</gene>
<reference evidence="8" key="1">
    <citation type="submission" date="2017-05" db="EMBL/GenBank/DDBJ databases">
        <authorList>
            <person name="Kirkegaard R."/>
            <person name="Mcilroy J S."/>
        </authorList>
    </citation>
    <scope>NUCLEOTIDE SEQUENCE [LARGE SCALE GENOMIC DNA]</scope>
</reference>
<keyword evidence="4 7" id="KW-0418">Kinase</keyword>
<evidence type="ECO:0000313" key="7">
    <source>
        <dbReference type="EMBL" id="SMX55331.1"/>
    </source>
</evidence>
<dbReference type="InterPro" id="IPR050306">
    <property type="entry name" value="PfkB_Carbo_kinase"/>
</dbReference>
<dbReference type="KEGG" id="abat:CFX1CAM_2266"/>
<comment type="similarity">
    <text evidence="1">Belongs to the carbohydrate kinase PfkB family.</text>
</comment>
<dbReference type="EC" id="2.7.1.4" evidence="7"/>
<keyword evidence="8" id="KW-1185">Reference proteome</keyword>
<dbReference type="PROSITE" id="PS00584">
    <property type="entry name" value="PFKB_KINASES_2"/>
    <property type="match status" value="1"/>
</dbReference>
<evidence type="ECO:0000256" key="5">
    <source>
        <dbReference type="ARBA" id="ARBA00022840"/>
    </source>
</evidence>
<dbReference type="GO" id="GO:0005524">
    <property type="term" value="F:ATP binding"/>
    <property type="evidence" value="ECO:0007669"/>
    <property type="project" value="UniProtKB-KW"/>
</dbReference>
<feature type="domain" description="Carbohydrate kinase PfkB" evidence="6">
    <location>
        <begin position="3"/>
        <end position="307"/>
    </location>
</feature>
<dbReference type="AlphaFoldDB" id="A0A1Y6K6L8"/>
<sequence>MVDVITLGELLIDFVPTVSGVTLIDAPAFKKAPGGAPANVAAGLVKLGVSSAFLGKVGNDAFGLFLKATLDQSGVDTRGLVFSQDARTALAFVSLRADGEREFMFYRHPSADMLFSPEEVAVDLIRAAKILHIGSISLISEPSRSATLTALKVARQQGLLVSYDPNLRLMLWPDAPAAKKGILSIWEQAHLVKVSVEELFFLTGVEDLDRAVEALWHDDLRLFVVTLGADGCRYYTPRIKGQVQGFNVQAVDTTGAGDGFVAGLLMGLLNHPAAWHEDHVLRDVCRVANAVGALTTTQRGAIPALPTKSQVEAFLQAAEPGYEGPTNKASLG</sequence>
<evidence type="ECO:0000256" key="4">
    <source>
        <dbReference type="ARBA" id="ARBA00022777"/>
    </source>
</evidence>
<evidence type="ECO:0000259" key="6">
    <source>
        <dbReference type="Pfam" id="PF00294"/>
    </source>
</evidence>
<dbReference type="PANTHER" id="PTHR43085">
    <property type="entry name" value="HEXOKINASE FAMILY MEMBER"/>
    <property type="match status" value="1"/>
</dbReference>
<evidence type="ECO:0000313" key="8">
    <source>
        <dbReference type="Proteomes" id="UP000195514"/>
    </source>
</evidence>
<name>A0A1Y6K6L8_9CHLR</name>
<dbReference type="PROSITE" id="PS00583">
    <property type="entry name" value="PFKB_KINASES_1"/>
    <property type="match status" value="1"/>
</dbReference>
<keyword evidence="5" id="KW-0067">ATP-binding</keyword>
<dbReference type="CDD" id="cd01167">
    <property type="entry name" value="bac_FRK"/>
    <property type="match status" value="1"/>
</dbReference>
<evidence type="ECO:0000256" key="3">
    <source>
        <dbReference type="ARBA" id="ARBA00022741"/>
    </source>
</evidence>
<dbReference type="Proteomes" id="UP000195514">
    <property type="component" value="Chromosome I"/>
</dbReference>
<dbReference type="RefSeq" id="WP_087863177.1">
    <property type="nucleotide sequence ID" value="NZ_LT859958.1"/>
</dbReference>
<accession>A0A1Y6K6L8</accession>
<keyword evidence="2 7" id="KW-0808">Transferase</keyword>
<dbReference type="SUPFAM" id="SSF53613">
    <property type="entry name" value="Ribokinase-like"/>
    <property type="match status" value="1"/>
</dbReference>
<protein>
    <submittedName>
        <fullName evidence="7">Putative fructokinase-4</fullName>
        <ecNumber evidence="7">2.7.1.4</ecNumber>
    </submittedName>
</protein>
<dbReference type="Pfam" id="PF00294">
    <property type="entry name" value="PfkB"/>
    <property type="match status" value="1"/>
</dbReference>
<dbReference type="Gene3D" id="3.40.1190.20">
    <property type="match status" value="1"/>
</dbReference>
<dbReference type="FunFam" id="3.40.1190.20:FF:000005">
    <property type="entry name" value="Probable fructokinase-2"/>
    <property type="match status" value="1"/>
</dbReference>
<dbReference type="GO" id="GO:0008865">
    <property type="term" value="F:fructokinase activity"/>
    <property type="evidence" value="ECO:0007669"/>
    <property type="project" value="UniProtKB-EC"/>
</dbReference>
<dbReference type="InterPro" id="IPR002173">
    <property type="entry name" value="Carboh/pur_kinase_PfkB_CS"/>
</dbReference>
<evidence type="ECO:0000256" key="2">
    <source>
        <dbReference type="ARBA" id="ARBA00022679"/>
    </source>
</evidence>
<dbReference type="InterPro" id="IPR029056">
    <property type="entry name" value="Ribokinase-like"/>
</dbReference>
<keyword evidence="3" id="KW-0547">Nucleotide-binding</keyword>
<organism evidence="7 8">
    <name type="scientific">Candidatus Brevifilum fermentans</name>
    <dbReference type="NCBI Taxonomy" id="1986204"/>
    <lineage>
        <taxon>Bacteria</taxon>
        <taxon>Bacillati</taxon>
        <taxon>Chloroflexota</taxon>
        <taxon>Anaerolineae</taxon>
        <taxon>Anaerolineales</taxon>
        <taxon>Anaerolineaceae</taxon>
        <taxon>Candidatus Brevifilum</taxon>
    </lineage>
</organism>